<accession>A0A0U1L570</accession>
<dbReference type="SFLD" id="SFLDS00029">
    <property type="entry name" value="Radical_SAM"/>
    <property type="match status" value="1"/>
</dbReference>
<feature type="binding site" evidence="7">
    <location>
        <position position="70"/>
    </location>
    <ligand>
        <name>[4Fe-4S] cluster</name>
        <dbReference type="ChEBI" id="CHEBI:49883"/>
        <note>4Fe-4S-S-AdoMet</note>
    </ligand>
</feature>
<dbReference type="SUPFAM" id="SSF102114">
    <property type="entry name" value="Radical SAM enzymes"/>
    <property type="match status" value="1"/>
</dbReference>
<dbReference type="Gene3D" id="3.20.20.70">
    <property type="entry name" value="Aldolase class I"/>
    <property type="match status" value="1"/>
</dbReference>
<feature type="binding site" evidence="7">
    <location>
        <position position="73"/>
    </location>
    <ligand>
        <name>[4Fe-4S] cluster</name>
        <dbReference type="ChEBI" id="CHEBI:49883"/>
        <note>4Fe-4S-S-AdoMet</note>
    </ligand>
</feature>
<dbReference type="GO" id="GO:0044272">
    <property type="term" value="P:sulfur compound biosynthetic process"/>
    <property type="evidence" value="ECO:0007669"/>
    <property type="project" value="UniProtKB-ARBA"/>
</dbReference>
<keyword evidence="5 7" id="KW-0411">Iron-sulfur</keyword>
<dbReference type="EMBL" id="CTRP01000015">
    <property type="protein sequence ID" value="CQR74827.1"/>
    <property type="molecule type" value="Genomic_DNA"/>
</dbReference>
<dbReference type="PIRSF" id="PIRSF004762">
    <property type="entry name" value="CHP00423"/>
    <property type="match status" value="1"/>
</dbReference>
<dbReference type="InterPro" id="IPR013785">
    <property type="entry name" value="Aldolase_TIM"/>
</dbReference>
<dbReference type="SMART" id="SM00729">
    <property type="entry name" value="Elp3"/>
    <property type="match status" value="1"/>
</dbReference>
<proteinExistence type="predicted"/>
<dbReference type="CDD" id="cd01335">
    <property type="entry name" value="Radical_SAM"/>
    <property type="match status" value="1"/>
</dbReference>
<dbReference type="RefSeq" id="WP_021166648.1">
    <property type="nucleotide sequence ID" value="NZ_CTRP01000015.1"/>
</dbReference>
<dbReference type="Pfam" id="PF04055">
    <property type="entry name" value="Radical_SAM"/>
    <property type="match status" value="1"/>
</dbReference>
<dbReference type="SFLD" id="SFLDF00348">
    <property type="entry name" value="FeFe_hydrogenase_maturase_(Hyd"/>
    <property type="match status" value="1"/>
</dbReference>
<evidence type="ECO:0000259" key="9">
    <source>
        <dbReference type="PROSITE" id="PS51918"/>
    </source>
</evidence>
<evidence type="ECO:0000256" key="2">
    <source>
        <dbReference type="ARBA" id="ARBA00022691"/>
    </source>
</evidence>
<evidence type="ECO:0000256" key="4">
    <source>
        <dbReference type="ARBA" id="ARBA00023004"/>
    </source>
</evidence>
<comment type="cofactor">
    <cofactor evidence="6">
        <name>[2Fe-2S] cluster</name>
        <dbReference type="ChEBI" id="CHEBI:190135"/>
    </cofactor>
</comment>
<dbReference type="InterPro" id="IPR058240">
    <property type="entry name" value="rSAM_sf"/>
</dbReference>
<dbReference type="PANTHER" id="PTHR43726">
    <property type="entry name" value="3-METHYLORNITHINE SYNTHASE"/>
    <property type="match status" value="1"/>
</dbReference>
<comment type="cofactor">
    <cofactor evidence="7">
        <name>[4Fe-4S] cluster</name>
        <dbReference type="ChEBI" id="CHEBI:49883"/>
    </cofactor>
    <text evidence="7">Binds 1 [4Fe-4S] cluster. The cluster is coordinated with 3 cysteines and an exchangeable S-adenosyl-L-methionine.</text>
</comment>
<dbReference type="InterPro" id="IPR034422">
    <property type="entry name" value="HydE/PylB-like"/>
</dbReference>
<dbReference type="GO" id="GO:0051539">
    <property type="term" value="F:4 iron, 4 sulfur cluster binding"/>
    <property type="evidence" value="ECO:0007669"/>
    <property type="project" value="UniProtKB-KW"/>
</dbReference>
<feature type="binding site" evidence="8">
    <location>
        <position position="139"/>
    </location>
    <ligand>
        <name>(3R)-3-methyl-D-ornithine</name>
        <dbReference type="ChEBI" id="CHEBI:64642"/>
    </ligand>
</feature>
<feature type="binding site" evidence="7">
    <location>
        <position position="66"/>
    </location>
    <ligand>
        <name>[4Fe-4S] cluster</name>
        <dbReference type="ChEBI" id="CHEBI:49883"/>
        <note>4Fe-4S-S-AdoMet</note>
    </ligand>
</feature>
<dbReference type="SFLD" id="SFLDG01082">
    <property type="entry name" value="B12-binding_domain_containing"/>
    <property type="match status" value="1"/>
</dbReference>
<feature type="domain" description="Radical SAM core" evidence="9">
    <location>
        <begin position="52"/>
        <end position="265"/>
    </location>
</feature>
<keyword evidence="2 7" id="KW-0949">S-adenosyl-L-methionine</keyword>
<dbReference type="InterPro" id="IPR006638">
    <property type="entry name" value="Elp3/MiaA/NifB-like_rSAM"/>
</dbReference>
<reference evidence="11" key="1">
    <citation type="submission" date="2015-03" db="EMBL/GenBank/DDBJ databases">
        <authorList>
            <person name="Nijsse Bart"/>
        </authorList>
    </citation>
    <scope>NUCLEOTIDE SEQUENCE [LARGE SCALE GENOMIC DNA]</scope>
</reference>
<gene>
    <name evidence="10" type="ORF">SpAn4DRAFT_4184</name>
</gene>
<dbReference type="Proteomes" id="UP000049855">
    <property type="component" value="Unassembled WGS sequence"/>
</dbReference>
<dbReference type="PROSITE" id="PS51918">
    <property type="entry name" value="RADICAL_SAM"/>
    <property type="match status" value="1"/>
</dbReference>
<dbReference type="GO" id="GO:0016740">
    <property type="term" value="F:transferase activity"/>
    <property type="evidence" value="ECO:0007669"/>
    <property type="project" value="TreeGrafter"/>
</dbReference>
<dbReference type="SFLD" id="SFLDG01280">
    <property type="entry name" value="HydE/PylB-like"/>
    <property type="match status" value="1"/>
</dbReference>
<dbReference type="NCBIfam" id="TIGR03956">
    <property type="entry name" value="rSAM_HydE"/>
    <property type="match status" value="1"/>
</dbReference>
<dbReference type="SFLD" id="SFLDG01060">
    <property type="entry name" value="BATS_domain_containing"/>
    <property type="match status" value="1"/>
</dbReference>
<sequence length="348" mass="39254">MTERTNIQALIDKAETTHTLTKDELVTLLQDRQYEAEVFAAADRVRQKYVGDEVHLRGLIEFSNRCKQNCLYCGLRRDNSKVSRYRLDMDTIIDFAVKAKSYGYRTVVLQSGEDEWFDVAKMVEIIKKIKELDLAITISVGEKSREVYQAYRDAGADRYLLRIETTDKELYEKLDPGMSWDNRMRCLYDLKELGFELGTGCLVGIPGQTIESLADDILFFKEIDADMIGVGPFIPNPDTPLADEAGGTFELSTKVMALIRLLLPDINIPATTAMESLNPEGRVLALQRGANVVMPNVTEGEYRQLYLLYPGKICVNDTPAHCRSCITGKITGIGRKVSETHGYRAKRV</sequence>
<keyword evidence="11" id="KW-1185">Reference proteome</keyword>
<keyword evidence="3" id="KW-0479">Metal-binding</keyword>
<evidence type="ECO:0000313" key="10">
    <source>
        <dbReference type="EMBL" id="CQR74827.1"/>
    </source>
</evidence>
<organism evidence="10 11">
    <name type="scientific">Sporomusa ovata</name>
    <dbReference type="NCBI Taxonomy" id="2378"/>
    <lineage>
        <taxon>Bacteria</taxon>
        <taxon>Bacillati</taxon>
        <taxon>Bacillota</taxon>
        <taxon>Negativicutes</taxon>
        <taxon>Selenomonadales</taxon>
        <taxon>Sporomusaceae</taxon>
        <taxon>Sporomusa</taxon>
    </lineage>
</organism>
<feature type="binding site" evidence="8">
    <location>
        <position position="164"/>
    </location>
    <ligand>
        <name>S-adenosyl-L-methionine</name>
        <dbReference type="ChEBI" id="CHEBI:59789"/>
    </ligand>
</feature>
<evidence type="ECO:0000313" key="11">
    <source>
        <dbReference type="Proteomes" id="UP000049855"/>
    </source>
</evidence>
<evidence type="ECO:0000256" key="5">
    <source>
        <dbReference type="ARBA" id="ARBA00023014"/>
    </source>
</evidence>
<dbReference type="InterPro" id="IPR010722">
    <property type="entry name" value="BATS_dom"/>
</dbReference>
<keyword evidence="1 7" id="KW-0004">4Fe-4S</keyword>
<dbReference type="PANTHER" id="PTHR43726:SF1">
    <property type="entry name" value="BIOTIN SYNTHASE"/>
    <property type="match status" value="1"/>
</dbReference>
<evidence type="ECO:0000256" key="3">
    <source>
        <dbReference type="ARBA" id="ARBA00022723"/>
    </source>
</evidence>
<dbReference type="GO" id="GO:0046872">
    <property type="term" value="F:metal ion binding"/>
    <property type="evidence" value="ECO:0007669"/>
    <property type="project" value="UniProtKB-KW"/>
</dbReference>
<evidence type="ECO:0000256" key="8">
    <source>
        <dbReference type="PIRSR" id="PIRSR004762-2"/>
    </source>
</evidence>
<keyword evidence="4 7" id="KW-0408">Iron</keyword>
<dbReference type="GO" id="GO:0042364">
    <property type="term" value="P:water-soluble vitamin biosynthetic process"/>
    <property type="evidence" value="ECO:0007669"/>
    <property type="project" value="UniProtKB-ARBA"/>
</dbReference>
<name>A0A0U1L570_9FIRM</name>
<dbReference type="SMART" id="SM00876">
    <property type="entry name" value="BATS"/>
    <property type="match status" value="1"/>
</dbReference>
<protein>
    <submittedName>
        <fullName evidence="10">[FeFe]-hydrogenase maturation protein HydE</fullName>
    </submittedName>
</protein>
<dbReference type="InterPro" id="IPR007197">
    <property type="entry name" value="rSAM"/>
</dbReference>
<evidence type="ECO:0000256" key="7">
    <source>
        <dbReference type="PIRSR" id="PIRSR004762-1"/>
    </source>
</evidence>
<evidence type="ECO:0000256" key="1">
    <source>
        <dbReference type="ARBA" id="ARBA00022485"/>
    </source>
</evidence>
<evidence type="ECO:0000256" key="6">
    <source>
        <dbReference type="ARBA" id="ARBA00034078"/>
    </source>
</evidence>
<feature type="binding site" evidence="8">
    <location>
        <position position="183"/>
    </location>
    <ligand>
        <name>S-adenosyl-L-methionine</name>
        <dbReference type="ChEBI" id="CHEBI:59789"/>
    </ligand>
</feature>
<dbReference type="AlphaFoldDB" id="A0A0U1L570"/>
<dbReference type="InterPro" id="IPR024021">
    <property type="entry name" value="FeFe-hyd_HydE_rSAM"/>
</dbReference>